<gene>
    <name evidence="1" type="ORF">AS359_04810</name>
</gene>
<dbReference type="AlphaFoldDB" id="A0A0W7YSI9"/>
<accession>A0A0W7YSI9</accession>
<accession>A0A1V3TP09</accession>
<evidence type="ECO:0000313" key="2">
    <source>
        <dbReference type="Proteomes" id="UP000053300"/>
    </source>
</evidence>
<comment type="caution">
    <text evidence="1">The sequence shown here is derived from an EMBL/GenBank/DDBJ whole genome shotgun (WGS) entry which is preliminary data.</text>
</comment>
<organism evidence="1 2">
    <name type="scientific">Comamonas kerstersii</name>
    <dbReference type="NCBI Taxonomy" id="225992"/>
    <lineage>
        <taxon>Bacteria</taxon>
        <taxon>Pseudomonadati</taxon>
        <taxon>Pseudomonadota</taxon>
        <taxon>Betaproteobacteria</taxon>
        <taxon>Burkholderiales</taxon>
        <taxon>Comamonadaceae</taxon>
        <taxon>Comamonas</taxon>
    </lineage>
</organism>
<sequence>MQSIGNLLWRPTFDPLAITTMRLVAANKCRLLGAGDFPSLRVANGTFQVFLDIFTQPWIHH</sequence>
<dbReference type="Proteomes" id="UP000053300">
    <property type="component" value="Unassembled WGS sequence"/>
</dbReference>
<keyword evidence="2" id="KW-1185">Reference proteome</keyword>
<proteinExistence type="predicted"/>
<name>A0A0W7YSI9_9BURK</name>
<protein>
    <submittedName>
        <fullName evidence="1">Uncharacterized protein</fullName>
    </submittedName>
</protein>
<dbReference type="EMBL" id="LPXH01000041">
    <property type="protein sequence ID" value="KUF38024.1"/>
    <property type="molecule type" value="Genomic_DNA"/>
</dbReference>
<evidence type="ECO:0000313" key="1">
    <source>
        <dbReference type="EMBL" id="KUF38024.1"/>
    </source>
</evidence>
<reference evidence="1 2" key="1">
    <citation type="submission" date="2015-12" db="EMBL/GenBank/DDBJ databases">
        <title>Complete genome sequence of a multi-drug resistant strain Acidovorax sp. 12322-1.</title>
        <authorList>
            <person name="Ming D."/>
            <person name="Wang M."/>
            <person name="Hu S."/>
            <person name="Zhou Y."/>
            <person name="Jiang T."/>
        </authorList>
    </citation>
    <scope>NUCLEOTIDE SEQUENCE [LARGE SCALE GENOMIC DNA]</scope>
    <source>
        <strain evidence="1 2">12322-1</strain>
    </source>
</reference>